<feature type="compositionally biased region" description="Low complexity" evidence="1">
    <location>
        <begin position="38"/>
        <end position="50"/>
    </location>
</feature>
<evidence type="ECO:0000313" key="4">
    <source>
        <dbReference type="Proteomes" id="UP001375240"/>
    </source>
</evidence>
<reference evidence="3 4" key="1">
    <citation type="submission" date="2019-10" db="EMBL/GenBank/DDBJ databases">
        <authorList>
            <person name="Palmer J.M."/>
        </authorList>
    </citation>
    <scope>NUCLEOTIDE SEQUENCE [LARGE SCALE GENOMIC DNA]</scope>
    <source>
        <strain evidence="3 4">TWF696</strain>
    </source>
</reference>
<feature type="compositionally biased region" description="Low complexity" evidence="1">
    <location>
        <begin position="561"/>
        <end position="573"/>
    </location>
</feature>
<feature type="compositionally biased region" description="Polar residues" evidence="1">
    <location>
        <begin position="17"/>
        <end position="27"/>
    </location>
</feature>
<dbReference type="GO" id="GO:0044773">
    <property type="term" value="P:mitotic DNA damage checkpoint signaling"/>
    <property type="evidence" value="ECO:0007669"/>
    <property type="project" value="TreeGrafter"/>
</dbReference>
<gene>
    <name evidence="3" type="ORF">TWF696_000328</name>
</gene>
<dbReference type="PANTHER" id="PTHR44167">
    <property type="entry name" value="OVARIAN-SPECIFIC SERINE/THREONINE-PROTEIN KINASE LOK-RELATED"/>
    <property type="match status" value="1"/>
</dbReference>
<organism evidence="3 4">
    <name type="scientific">Orbilia brochopaga</name>
    <dbReference type="NCBI Taxonomy" id="3140254"/>
    <lineage>
        <taxon>Eukaryota</taxon>
        <taxon>Fungi</taxon>
        <taxon>Dikarya</taxon>
        <taxon>Ascomycota</taxon>
        <taxon>Pezizomycotina</taxon>
        <taxon>Orbiliomycetes</taxon>
        <taxon>Orbiliales</taxon>
        <taxon>Orbiliaceae</taxon>
        <taxon>Orbilia</taxon>
    </lineage>
</organism>
<dbReference type="Proteomes" id="UP001375240">
    <property type="component" value="Unassembled WGS sequence"/>
</dbReference>
<dbReference type="CDD" id="cd00180">
    <property type="entry name" value="PKc"/>
    <property type="match status" value="1"/>
</dbReference>
<protein>
    <recommendedName>
        <fullName evidence="2">Protein kinase domain-containing protein</fullName>
    </recommendedName>
</protein>
<evidence type="ECO:0000256" key="1">
    <source>
        <dbReference type="SAM" id="MobiDB-lite"/>
    </source>
</evidence>
<accession>A0AAV9VAX9</accession>
<dbReference type="InterPro" id="IPR011009">
    <property type="entry name" value="Kinase-like_dom_sf"/>
</dbReference>
<feature type="region of interest" description="Disordered" evidence="1">
    <location>
        <begin position="1"/>
        <end position="50"/>
    </location>
</feature>
<dbReference type="PANTHER" id="PTHR44167:SF24">
    <property type="entry name" value="SERINE_THREONINE-PROTEIN KINASE CHK2"/>
    <property type="match status" value="1"/>
</dbReference>
<dbReference type="SUPFAM" id="SSF56112">
    <property type="entry name" value="Protein kinase-like (PK-like)"/>
    <property type="match status" value="1"/>
</dbReference>
<feature type="region of interest" description="Disordered" evidence="1">
    <location>
        <begin position="559"/>
        <end position="582"/>
    </location>
</feature>
<dbReference type="EMBL" id="JAVHNQ010000001">
    <property type="protein sequence ID" value="KAK6359160.1"/>
    <property type="molecule type" value="Genomic_DNA"/>
</dbReference>
<dbReference type="GO" id="GO:0005524">
    <property type="term" value="F:ATP binding"/>
    <property type="evidence" value="ECO:0007669"/>
    <property type="project" value="InterPro"/>
</dbReference>
<dbReference type="Pfam" id="PF00069">
    <property type="entry name" value="Pkinase"/>
    <property type="match status" value="1"/>
</dbReference>
<dbReference type="SMART" id="SM00220">
    <property type="entry name" value="S_TKc"/>
    <property type="match status" value="1"/>
</dbReference>
<dbReference type="GO" id="GO:0005634">
    <property type="term" value="C:nucleus"/>
    <property type="evidence" value="ECO:0007669"/>
    <property type="project" value="TreeGrafter"/>
</dbReference>
<dbReference type="GO" id="GO:0004674">
    <property type="term" value="F:protein serine/threonine kinase activity"/>
    <property type="evidence" value="ECO:0007669"/>
    <property type="project" value="TreeGrafter"/>
</dbReference>
<comment type="caution">
    <text evidence="3">The sequence shown here is derived from an EMBL/GenBank/DDBJ whole genome shotgun (WGS) entry which is preliminary data.</text>
</comment>
<feature type="domain" description="Protein kinase" evidence="2">
    <location>
        <begin position="174"/>
        <end position="524"/>
    </location>
</feature>
<evidence type="ECO:0000313" key="3">
    <source>
        <dbReference type="EMBL" id="KAK6359160.1"/>
    </source>
</evidence>
<dbReference type="GO" id="GO:0005737">
    <property type="term" value="C:cytoplasm"/>
    <property type="evidence" value="ECO:0007669"/>
    <property type="project" value="TreeGrafter"/>
</dbReference>
<dbReference type="InterPro" id="IPR000719">
    <property type="entry name" value="Prot_kinase_dom"/>
</dbReference>
<keyword evidence="4" id="KW-1185">Reference proteome</keyword>
<name>A0AAV9VAX9_9PEZI</name>
<dbReference type="PROSITE" id="PS50011">
    <property type="entry name" value="PROTEIN_KINASE_DOM"/>
    <property type="match status" value="1"/>
</dbReference>
<proteinExistence type="predicted"/>
<evidence type="ECO:0000259" key="2">
    <source>
        <dbReference type="PROSITE" id="PS50011"/>
    </source>
</evidence>
<sequence length="582" mass="66116">MSQPFLAQQARARGQPFSISDTMMSPTRSRASVRSRSSRGSVDSGASGSSSLHIWWDERRIVETVTEDFLYKSFGDESQKVKLNRPIMENLSDTTFAEWILWKARRFLLILLELGEVAKIFDLVESSWDDTDLPLDAKQVAKLGLKDASLGRKFLRRQYAYLVRDLDRGMHIDYESYETIPLEPLKTGLKSINSHDKFVFPRTQQVAIRKTMPLGDSVKDLEFQETLRELKELTHHHIVGLYASYTFQDEGFLLFAPATELTLKSFLQNPPTIYKSLSKEGKRRQMFDWMHCLAEAVTFLYEQGIVHRDIRPKSILIDGSTIFLADAGVSQRIDVGNKSSSCPNKPNYEYAAPEIYRRSVTRQEPVRNIIYSGRAVARRSSHDPPSTLHMPDMHFVDWVQSTQAQTRQSDIFSLACVFLEILTFLQGKHSIKDFAAHRGAKNRRGARGARGALADQSFHANLEQVSTWIAGMHRESDKKNDGNVKRAISLCAEMLFKEPTQRPEPRAAKDRLFVMVEEECHPNVPHCGNDSCRTDRIFSFGGDWSSTIEEMLHTPVTEYAGSPGKQSGSPSSSFAWFQVDSK</sequence>
<dbReference type="Gene3D" id="1.10.510.10">
    <property type="entry name" value="Transferase(Phosphotransferase) domain 1"/>
    <property type="match status" value="1"/>
</dbReference>
<dbReference type="AlphaFoldDB" id="A0AAV9VAX9"/>